<keyword evidence="1" id="KW-0472">Membrane</keyword>
<sequence>SLCETPQACRGGSRATRGKRSLARKSLAVLRATLKLSLFMGCFFNFVQTSLFAAEYATNFFQTPPSCDLDHFKHHCH</sequence>
<feature type="transmembrane region" description="Helical" evidence="1">
    <location>
        <begin position="27"/>
        <end position="47"/>
    </location>
</feature>
<keyword evidence="1" id="KW-0812">Transmembrane</keyword>
<proteinExistence type="predicted"/>
<organism evidence="2 3">
    <name type="scientific">Rossellomorea oryzaecorticis</name>
    <dbReference type="NCBI Taxonomy" id="1396505"/>
    <lineage>
        <taxon>Bacteria</taxon>
        <taxon>Bacillati</taxon>
        <taxon>Bacillota</taxon>
        <taxon>Bacilli</taxon>
        <taxon>Bacillales</taxon>
        <taxon>Bacillaceae</taxon>
        <taxon>Rossellomorea</taxon>
    </lineage>
</organism>
<keyword evidence="1" id="KW-1133">Transmembrane helix</keyword>
<evidence type="ECO:0000256" key="1">
    <source>
        <dbReference type="SAM" id="Phobius"/>
    </source>
</evidence>
<gene>
    <name evidence="2" type="ORF">AAEO50_10930</name>
</gene>
<name>A0ABU9K9M0_9BACI</name>
<dbReference type="EMBL" id="JBBYAF010000018">
    <property type="protein sequence ID" value="MEL3972796.1"/>
    <property type="molecule type" value="Genomic_DNA"/>
</dbReference>
<reference evidence="2 3" key="1">
    <citation type="submission" date="2024-04" db="EMBL/GenBank/DDBJ databases">
        <title>Bacillus oryzaecorticis sp. nov., a moderately halophilic bacterium isolated from rice husks.</title>
        <authorList>
            <person name="Zhu H.-S."/>
        </authorList>
    </citation>
    <scope>NUCLEOTIDE SEQUENCE [LARGE SCALE GENOMIC DNA]</scope>
    <source>
        <strain evidence="2 3">ZC255</strain>
    </source>
</reference>
<keyword evidence="3" id="KW-1185">Reference proteome</keyword>
<evidence type="ECO:0000313" key="2">
    <source>
        <dbReference type="EMBL" id="MEL3972796.1"/>
    </source>
</evidence>
<accession>A0ABU9K9M0</accession>
<feature type="non-terminal residue" evidence="2">
    <location>
        <position position="1"/>
    </location>
</feature>
<protein>
    <submittedName>
        <fullName evidence="2">Uncharacterized protein</fullName>
    </submittedName>
</protein>
<dbReference type="Proteomes" id="UP001389717">
    <property type="component" value="Unassembled WGS sequence"/>
</dbReference>
<evidence type="ECO:0000313" key="3">
    <source>
        <dbReference type="Proteomes" id="UP001389717"/>
    </source>
</evidence>
<comment type="caution">
    <text evidence="2">The sequence shown here is derived from an EMBL/GenBank/DDBJ whole genome shotgun (WGS) entry which is preliminary data.</text>
</comment>